<dbReference type="InterPro" id="IPR036513">
    <property type="entry name" value="STAS_dom_sf"/>
</dbReference>
<dbReference type="Gene3D" id="3.30.750.24">
    <property type="entry name" value="STAS domain"/>
    <property type="match status" value="1"/>
</dbReference>
<reference evidence="2 3" key="1">
    <citation type="submission" date="2016-11" db="EMBL/GenBank/DDBJ databases">
        <authorList>
            <person name="Jaros S."/>
            <person name="Januszkiewicz K."/>
            <person name="Wedrychowicz H."/>
        </authorList>
    </citation>
    <scope>NUCLEOTIDE SEQUENCE [LARGE SCALE GENOMIC DNA]</scope>
    <source>
        <strain evidence="2 3">DSM 21637</strain>
    </source>
</reference>
<dbReference type="AlphaFoldDB" id="A0A1K1TNP4"/>
<dbReference type="RefSeq" id="WP_072324498.1">
    <property type="nucleotide sequence ID" value="NZ_FPJW01000001.1"/>
</dbReference>
<name>A0A1K1TNP4_9GAMM</name>
<evidence type="ECO:0000313" key="3">
    <source>
        <dbReference type="Proteomes" id="UP000182350"/>
    </source>
</evidence>
<accession>A0A1K1TNP4</accession>
<protein>
    <submittedName>
        <fullName evidence="2">ABC-type transporter Mla maintaining outer membrane lipid asymmetry, MlaB component, contains STAS domain</fullName>
    </submittedName>
</protein>
<keyword evidence="3" id="KW-1185">Reference proteome</keyword>
<feature type="domain" description="MlaB-like STAS" evidence="1">
    <location>
        <begin position="14"/>
        <end position="88"/>
    </location>
</feature>
<dbReference type="Proteomes" id="UP000182350">
    <property type="component" value="Unassembled WGS sequence"/>
</dbReference>
<proteinExistence type="predicted"/>
<dbReference type="EMBL" id="FPJW01000001">
    <property type="protein sequence ID" value="SFX02359.1"/>
    <property type="molecule type" value="Genomic_DNA"/>
</dbReference>
<sequence length="101" mass="10921">MKARLSSLALATWKLSGEVDRDQAAALVAALEIRTGENPCVDLLEASGGAALLLVLLSWYRECENRGVKLTLTNPSEQLMKVAELSDLHQLLPFTRQTAAG</sequence>
<dbReference type="Pfam" id="PF13466">
    <property type="entry name" value="STAS_2"/>
    <property type="match status" value="1"/>
</dbReference>
<gene>
    <name evidence="2" type="ORF">SAMN02745752_00253</name>
</gene>
<evidence type="ECO:0000259" key="1">
    <source>
        <dbReference type="Pfam" id="PF13466"/>
    </source>
</evidence>
<dbReference type="STRING" id="1122209.SAMN02745752_00253"/>
<dbReference type="InterPro" id="IPR058548">
    <property type="entry name" value="MlaB-like_STAS"/>
</dbReference>
<evidence type="ECO:0000313" key="2">
    <source>
        <dbReference type="EMBL" id="SFX02359.1"/>
    </source>
</evidence>
<dbReference type="SUPFAM" id="SSF52091">
    <property type="entry name" value="SpoIIaa-like"/>
    <property type="match status" value="1"/>
</dbReference>
<organism evidence="2 3">
    <name type="scientific">Marinospirillum alkaliphilum DSM 21637</name>
    <dbReference type="NCBI Taxonomy" id="1122209"/>
    <lineage>
        <taxon>Bacteria</taxon>
        <taxon>Pseudomonadati</taxon>
        <taxon>Pseudomonadota</taxon>
        <taxon>Gammaproteobacteria</taxon>
        <taxon>Oceanospirillales</taxon>
        <taxon>Oceanospirillaceae</taxon>
        <taxon>Marinospirillum</taxon>
    </lineage>
</organism>